<name>A0A1F7TZH4_9BACT</name>
<evidence type="ECO:0000256" key="1">
    <source>
        <dbReference type="SAM" id="Phobius"/>
    </source>
</evidence>
<reference evidence="2 3" key="1">
    <citation type="journal article" date="2016" name="Nat. Commun.">
        <title>Thousands of microbial genomes shed light on interconnected biogeochemical processes in an aquifer system.</title>
        <authorList>
            <person name="Anantharaman K."/>
            <person name="Brown C.T."/>
            <person name="Hug L.A."/>
            <person name="Sharon I."/>
            <person name="Castelle C.J."/>
            <person name="Probst A.J."/>
            <person name="Thomas B.C."/>
            <person name="Singh A."/>
            <person name="Wilkins M.J."/>
            <person name="Karaoz U."/>
            <person name="Brodie E.L."/>
            <person name="Williams K.H."/>
            <person name="Hubbard S.S."/>
            <person name="Banfield J.F."/>
        </authorList>
    </citation>
    <scope>NUCLEOTIDE SEQUENCE [LARGE SCALE GENOMIC DNA]</scope>
</reference>
<evidence type="ECO:0000313" key="2">
    <source>
        <dbReference type="EMBL" id="OGL71382.1"/>
    </source>
</evidence>
<organism evidence="2 3">
    <name type="scientific">Candidatus Uhrbacteria bacterium RIFCSPHIGHO2_02_FULL_53_13</name>
    <dbReference type="NCBI Taxonomy" id="1802389"/>
    <lineage>
        <taxon>Bacteria</taxon>
        <taxon>Candidatus Uhriibacteriota</taxon>
    </lineage>
</organism>
<comment type="caution">
    <text evidence="2">The sequence shown here is derived from an EMBL/GenBank/DDBJ whole genome shotgun (WGS) entry which is preliminary data.</text>
</comment>
<evidence type="ECO:0000313" key="3">
    <source>
        <dbReference type="Proteomes" id="UP000177097"/>
    </source>
</evidence>
<protein>
    <submittedName>
        <fullName evidence="2">Uncharacterized protein</fullName>
    </submittedName>
</protein>
<keyword evidence="1" id="KW-0812">Transmembrane</keyword>
<dbReference type="Proteomes" id="UP000177097">
    <property type="component" value="Unassembled WGS sequence"/>
</dbReference>
<gene>
    <name evidence="2" type="ORF">A3C17_04440</name>
</gene>
<proteinExistence type="predicted"/>
<feature type="transmembrane region" description="Helical" evidence="1">
    <location>
        <begin position="56"/>
        <end position="75"/>
    </location>
</feature>
<dbReference type="STRING" id="1802389.A3C17_04440"/>
<dbReference type="AlphaFoldDB" id="A0A1F7TZH4"/>
<accession>A0A1F7TZH4</accession>
<keyword evidence="1" id="KW-1133">Transmembrane helix</keyword>
<feature type="transmembrane region" description="Helical" evidence="1">
    <location>
        <begin position="95"/>
        <end position="114"/>
    </location>
</feature>
<feature type="transmembrane region" description="Helical" evidence="1">
    <location>
        <begin position="126"/>
        <end position="149"/>
    </location>
</feature>
<dbReference type="EMBL" id="MGDX01000014">
    <property type="protein sequence ID" value="OGL71382.1"/>
    <property type="molecule type" value="Genomic_DNA"/>
</dbReference>
<sequence length="160" mass="17914">MIFSDLILSTSIGALLALVLSIPAIVGELRRAHKGHILIPDVHRIWGRRALKDREVFALGMLMHLSAGVAFGLLYPFTVAWDPIPALLPYSWGSVAVYGALFYLVLSAVVMPLGHMGVFGRKEDRWIWLETLFTFAVFVVGYVLIVGWFQPSWFDISLEL</sequence>
<keyword evidence="1" id="KW-0472">Membrane</keyword>
<feature type="transmembrane region" description="Helical" evidence="1">
    <location>
        <begin position="6"/>
        <end position="26"/>
    </location>
</feature>